<organism evidence="1 2">
    <name type="scientific">Hymenobacter aranciens</name>
    <dbReference type="NCBI Taxonomy" id="3063996"/>
    <lineage>
        <taxon>Bacteria</taxon>
        <taxon>Pseudomonadati</taxon>
        <taxon>Bacteroidota</taxon>
        <taxon>Cytophagia</taxon>
        <taxon>Cytophagales</taxon>
        <taxon>Hymenobacteraceae</taxon>
        <taxon>Hymenobacter</taxon>
    </lineage>
</organism>
<dbReference type="SUPFAM" id="SSF56399">
    <property type="entry name" value="ADP-ribosylation"/>
    <property type="match status" value="1"/>
</dbReference>
<dbReference type="RefSeq" id="WP_305006081.1">
    <property type="nucleotide sequence ID" value="NZ_JAUQSY010000005.1"/>
</dbReference>
<accession>A0ABT9BAG3</accession>
<evidence type="ECO:0000313" key="2">
    <source>
        <dbReference type="Proteomes" id="UP001176429"/>
    </source>
</evidence>
<gene>
    <name evidence="1" type="ORF">Q5H93_08475</name>
</gene>
<name>A0ABT9BAG3_9BACT</name>
<dbReference type="EMBL" id="JAUQSY010000005">
    <property type="protein sequence ID" value="MDO7874765.1"/>
    <property type="molecule type" value="Genomic_DNA"/>
</dbReference>
<evidence type="ECO:0008006" key="3">
    <source>
        <dbReference type="Google" id="ProtNLM"/>
    </source>
</evidence>
<keyword evidence="2" id="KW-1185">Reference proteome</keyword>
<proteinExistence type="predicted"/>
<sequence>MYATRPGLILGFHGCGAEVADRVIASSENLYASRNIYDWLGEGIYFWEQSPERALQYAHELRDNPHQAQRLITTPAVVGVVLDLGFCLDLVNMDNLGLLQESYLTLKEAAELTGSALPSNKKGRDVASEDLLRRELDCLIINGVHIARASEGEQPFDSVRGVFWEGDELYPTVGFKLKNHIQIAIRNPNCVKGYFRPRPLDAAYARV</sequence>
<reference evidence="1" key="1">
    <citation type="submission" date="2023-07" db="EMBL/GenBank/DDBJ databases">
        <authorList>
            <person name="Kim M.K."/>
        </authorList>
    </citation>
    <scope>NUCLEOTIDE SEQUENCE</scope>
    <source>
        <strain evidence="1">ASUV-10-1</strain>
    </source>
</reference>
<dbReference type="Proteomes" id="UP001176429">
    <property type="component" value="Unassembled WGS sequence"/>
</dbReference>
<evidence type="ECO:0000313" key="1">
    <source>
        <dbReference type="EMBL" id="MDO7874765.1"/>
    </source>
</evidence>
<comment type="caution">
    <text evidence="1">The sequence shown here is derived from an EMBL/GenBank/DDBJ whole genome shotgun (WGS) entry which is preliminary data.</text>
</comment>
<protein>
    <recommendedName>
        <fullName evidence="3">DUF3990 domain-containing protein</fullName>
    </recommendedName>
</protein>